<dbReference type="PANTHER" id="PTHR15629:SF2">
    <property type="entry name" value="SH3 DOMAIN-CONTAINING YSC84-LIKE PROTEIN 1"/>
    <property type="match status" value="1"/>
</dbReference>
<dbReference type="Pfam" id="PF04366">
    <property type="entry name" value="Ysc84"/>
    <property type="match status" value="1"/>
</dbReference>
<evidence type="ECO:0000259" key="2">
    <source>
        <dbReference type="Pfam" id="PF04366"/>
    </source>
</evidence>
<proteinExistence type="predicted"/>
<sequence>MKLITSLKHVLLLPLILFVTTIQAQDKQQQKLDASTKVIQEFGKLRESIPKQLMQKTEGIIIIPGLINAGFVVGGKRGKGIAMIKNADGTWSNPVFLTMTGGSLGFQAGIQSVDLVLVFLDKTSLQNIGKSSFTLGGDISVAAGPVGRNSSAGTDYKMESEVYSYSRSKGLFAGISLSGSSLDIDQKANSSFYGDEDGAAALFANKKASTVPAVKTLKQTLTNLYRK</sequence>
<dbReference type="InterPro" id="IPR051702">
    <property type="entry name" value="SH3_domain_YSC84-like"/>
</dbReference>
<evidence type="ECO:0000313" key="4">
    <source>
        <dbReference type="Proteomes" id="UP000462014"/>
    </source>
</evidence>
<name>A0A7K1SXP9_9SPHI</name>
<reference evidence="3 4" key="1">
    <citation type="submission" date="2019-12" db="EMBL/GenBank/DDBJ databases">
        <title>Mucilaginibacter sp. HMF7410 genome sequencing and assembly.</title>
        <authorList>
            <person name="Kang H."/>
            <person name="Cha I."/>
            <person name="Kim H."/>
            <person name="Joh K."/>
        </authorList>
    </citation>
    <scope>NUCLEOTIDE SEQUENCE [LARGE SCALE GENOMIC DNA]</scope>
    <source>
        <strain evidence="3 4">HMF7410</strain>
    </source>
</reference>
<protein>
    <recommendedName>
        <fullName evidence="2">Ysc84 actin-binding domain-containing protein</fullName>
    </recommendedName>
</protein>
<dbReference type="EMBL" id="WPIK01000009">
    <property type="protein sequence ID" value="MVN22094.1"/>
    <property type="molecule type" value="Genomic_DNA"/>
</dbReference>
<organism evidence="3 4">
    <name type="scientific">Mucilaginibacter arboris</name>
    <dbReference type="NCBI Taxonomy" id="2682090"/>
    <lineage>
        <taxon>Bacteria</taxon>
        <taxon>Pseudomonadati</taxon>
        <taxon>Bacteroidota</taxon>
        <taxon>Sphingobacteriia</taxon>
        <taxon>Sphingobacteriales</taxon>
        <taxon>Sphingobacteriaceae</taxon>
        <taxon>Mucilaginibacter</taxon>
    </lineage>
</organism>
<gene>
    <name evidence="3" type="ORF">GO621_11185</name>
</gene>
<dbReference type="CDD" id="cd11524">
    <property type="entry name" value="SYLF"/>
    <property type="match status" value="1"/>
</dbReference>
<accession>A0A7K1SXP9</accession>
<dbReference type="Proteomes" id="UP000462014">
    <property type="component" value="Unassembled WGS sequence"/>
</dbReference>
<dbReference type="PANTHER" id="PTHR15629">
    <property type="entry name" value="SH3YL1 PROTEIN"/>
    <property type="match status" value="1"/>
</dbReference>
<feature type="signal peptide" evidence="1">
    <location>
        <begin position="1"/>
        <end position="24"/>
    </location>
</feature>
<keyword evidence="1" id="KW-0732">Signal</keyword>
<dbReference type="GO" id="GO:0035091">
    <property type="term" value="F:phosphatidylinositol binding"/>
    <property type="evidence" value="ECO:0007669"/>
    <property type="project" value="TreeGrafter"/>
</dbReference>
<keyword evidence="4" id="KW-1185">Reference proteome</keyword>
<feature type="chain" id="PRO_5029653616" description="Ysc84 actin-binding domain-containing protein" evidence="1">
    <location>
        <begin position="25"/>
        <end position="227"/>
    </location>
</feature>
<dbReference type="AlphaFoldDB" id="A0A7K1SXP9"/>
<evidence type="ECO:0000313" key="3">
    <source>
        <dbReference type="EMBL" id="MVN22094.1"/>
    </source>
</evidence>
<comment type="caution">
    <text evidence="3">The sequence shown here is derived from an EMBL/GenBank/DDBJ whole genome shotgun (WGS) entry which is preliminary data.</text>
</comment>
<dbReference type="RefSeq" id="WP_157567019.1">
    <property type="nucleotide sequence ID" value="NZ_WPIK01000009.1"/>
</dbReference>
<evidence type="ECO:0000256" key="1">
    <source>
        <dbReference type="SAM" id="SignalP"/>
    </source>
</evidence>
<feature type="domain" description="Ysc84 actin-binding" evidence="2">
    <location>
        <begin position="100"/>
        <end position="223"/>
    </location>
</feature>
<dbReference type="InterPro" id="IPR007461">
    <property type="entry name" value="Ysc84_actin-binding"/>
</dbReference>